<dbReference type="HAMAP" id="MF_00082">
    <property type="entry name" value="ArgB"/>
    <property type="match status" value="1"/>
</dbReference>
<feature type="site" description="Transition state stabilizer" evidence="9">
    <location>
        <position position="29"/>
    </location>
</feature>
<dbReference type="InterPro" id="IPR004662">
    <property type="entry name" value="AcgluKinase_fam"/>
</dbReference>
<evidence type="ECO:0000256" key="8">
    <source>
        <dbReference type="ARBA" id="ARBA00048141"/>
    </source>
</evidence>
<dbReference type="PRINTS" id="PR00474">
    <property type="entry name" value="GLU5KINASE"/>
</dbReference>
<evidence type="ECO:0000256" key="1">
    <source>
        <dbReference type="ARBA" id="ARBA00004828"/>
    </source>
</evidence>
<dbReference type="EC" id="2.7.2.8" evidence="9"/>
<evidence type="ECO:0000256" key="2">
    <source>
        <dbReference type="ARBA" id="ARBA00022571"/>
    </source>
</evidence>
<keyword evidence="2 9" id="KW-0055">Arginine biosynthesis</keyword>
<reference evidence="11 12" key="1">
    <citation type="submission" date="2019-11" db="EMBL/GenBank/DDBJ databases">
        <title>Whole-genome sequence of a the green, strictly anaerobic photosynthetic bacterium Heliobacillus mobilis DSM 6151.</title>
        <authorList>
            <person name="Kyndt J.A."/>
            <person name="Meyer T.E."/>
        </authorList>
    </citation>
    <scope>NUCLEOTIDE SEQUENCE [LARGE SCALE GENOMIC DNA]</scope>
    <source>
        <strain evidence="11 12">DSM 6151</strain>
    </source>
</reference>
<evidence type="ECO:0000256" key="4">
    <source>
        <dbReference type="ARBA" id="ARBA00022679"/>
    </source>
</evidence>
<comment type="pathway">
    <text evidence="1 9">Amino-acid biosynthesis; L-arginine biosynthesis; N(2)-acetyl-L-ornithine from L-glutamate: step 2/4.</text>
</comment>
<keyword evidence="3 9" id="KW-0028">Amino-acid biosynthesis</keyword>
<dbReference type="Pfam" id="PF00696">
    <property type="entry name" value="AA_kinase"/>
    <property type="match status" value="1"/>
</dbReference>
<dbReference type="InterPro" id="IPR037528">
    <property type="entry name" value="ArgB"/>
</dbReference>
<evidence type="ECO:0000259" key="10">
    <source>
        <dbReference type="Pfam" id="PF00696"/>
    </source>
</evidence>
<evidence type="ECO:0000256" key="3">
    <source>
        <dbReference type="ARBA" id="ARBA00022605"/>
    </source>
</evidence>
<dbReference type="SUPFAM" id="SSF53633">
    <property type="entry name" value="Carbamate kinase-like"/>
    <property type="match status" value="1"/>
</dbReference>
<dbReference type="EMBL" id="WNKU01000011">
    <property type="protein sequence ID" value="MTV49410.1"/>
    <property type="molecule type" value="Genomic_DNA"/>
</dbReference>
<keyword evidence="12" id="KW-1185">Reference proteome</keyword>
<dbReference type="CDD" id="cd04250">
    <property type="entry name" value="AAK_NAGK-C"/>
    <property type="match status" value="1"/>
</dbReference>
<feature type="binding site" evidence="9">
    <location>
        <position position="190"/>
    </location>
    <ligand>
        <name>substrate</name>
    </ligand>
</feature>
<evidence type="ECO:0000256" key="7">
    <source>
        <dbReference type="ARBA" id="ARBA00022840"/>
    </source>
</evidence>
<comment type="function">
    <text evidence="9">Catalyzes the ATP-dependent phosphorylation of N-acetyl-L-glutamate.</text>
</comment>
<comment type="similarity">
    <text evidence="9">Belongs to the acetylglutamate kinase family. ArgB subfamily.</text>
</comment>
<keyword evidence="4 9" id="KW-0808">Transferase</keyword>
<dbReference type="UniPathway" id="UPA00068">
    <property type="reaction ID" value="UER00107"/>
</dbReference>
<dbReference type="Proteomes" id="UP000430670">
    <property type="component" value="Unassembled WGS sequence"/>
</dbReference>
<feature type="domain" description="Aspartate/glutamate/uridylate kinase" evidence="10">
    <location>
        <begin position="24"/>
        <end position="272"/>
    </location>
</feature>
<comment type="caution">
    <text evidence="11">The sequence shown here is derived from an EMBL/GenBank/DDBJ whole genome shotgun (WGS) entry which is preliminary data.</text>
</comment>
<keyword evidence="9" id="KW-0963">Cytoplasm</keyword>
<evidence type="ECO:0000313" key="11">
    <source>
        <dbReference type="EMBL" id="MTV49410.1"/>
    </source>
</evidence>
<comment type="catalytic activity">
    <reaction evidence="8 9">
        <text>N-acetyl-L-glutamate + ATP = N-acetyl-L-glutamyl 5-phosphate + ADP</text>
        <dbReference type="Rhea" id="RHEA:14629"/>
        <dbReference type="ChEBI" id="CHEBI:30616"/>
        <dbReference type="ChEBI" id="CHEBI:44337"/>
        <dbReference type="ChEBI" id="CHEBI:57936"/>
        <dbReference type="ChEBI" id="CHEBI:456216"/>
        <dbReference type="EC" id="2.7.2.8"/>
    </reaction>
</comment>
<dbReference type="InterPro" id="IPR036393">
    <property type="entry name" value="AceGlu_kinase-like_sf"/>
</dbReference>
<dbReference type="PANTHER" id="PTHR23342:SF0">
    <property type="entry name" value="N-ACETYLGLUTAMATE SYNTHASE, MITOCHONDRIAL"/>
    <property type="match status" value="1"/>
</dbReference>
<feature type="binding site" evidence="9">
    <location>
        <position position="86"/>
    </location>
    <ligand>
        <name>substrate</name>
    </ligand>
</feature>
<proteinExistence type="inferred from homology"/>
<dbReference type="NCBIfam" id="TIGR00761">
    <property type="entry name" value="argB"/>
    <property type="match status" value="1"/>
</dbReference>
<gene>
    <name evidence="9 11" type="primary">argB</name>
    <name evidence="11" type="ORF">GJ688_10520</name>
</gene>
<dbReference type="InterPro" id="IPR001048">
    <property type="entry name" value="Asp/Glu/Uridylate_kinase"/>
</dbReference>
<evidence type="ECO:0000313" key="12">
    <source>
        <dbReference type="Proteomes" id="UP000430670"/>
    </source>
</evidence>
<dbReference type="GO" id="GO:0042450">
    <property type="term" value="P:L-arginine biosynthetic process via ornithine"/>
    <property type="evidence" value="ECO:0007669"/>
    <property type="project" value="UniProtKB-UniRule"/>
</dbReference>
<feature type="binding site" evidence="9">
    <location>
        <begin position="64"/>
        <end position="65"/>
    </location>
    <ligand>
        <name>substrate</name>
    </ligand>
</feature>
<evidence type="ECO:0000256" key="6">
    <source>
        <dbReference type="ARBA" id="ARBA00022777"/>
    </source>
</evidence>
<accession>A0A6I3SKK5</accession>
<dbReference type="PIRSF" id="PIRSF000728">
    <property type="entry name" value="NAGK"/>
    <property type="match status" value="1"/>
</dbReference>
<organism evidence="11 12">
    <name type="scientific">Heliobacterium mobile</name>
    <name type="common">Heliobacillus mobilis</name>
    <dbReference type="NCBI Taxonomy" id="28064"/>
    <lineage>
        <taxon>Bacteria</taxon>
        <taxon>Bacillati</taxon>
        <taxon>Bacillota</taxon>
        <taxon>Clostridia</taxon>
        <taxon>Eubacteriales</taxon>
        <taxon>Heliobacteriaceae</taxon>
        <taxon>Heliobacterium</taxon>
    </lineage>
</organism>
<dbReference type="OrthoDB" id="9803155at2"/>
<dbReference type="PANTHER" id="PTHR23342">
    <property type="entry name" value="N-ACETYLGLUTAMATE SYNTHASE"/>
    <property type="match status" value="1"/>
</dbReference>
<dbReference type="RefSeq" id="WP_155476517.1">
    <property type="nucleotide sequence ID" value="NZ_WNKU01000011.1"/>
</dbReference>
<feature type="site" description="Transition state stabilizer" evidence="9">
    <location>
        <position position="253"/>
    </location>
</feature>
<dbReference type="InterPro" id="IPR041727">
    <property type="entry name" value="NAGK-C"/>
</dbReference>
<dbReference type="InterPro" id="IPR001057">
    <property type="entry name" value="Glu/AcGlu_kinase"/>
</dbReference>
<keyword evidence="5 9" id="KW-0547">Nucleotide-binding</keyword>
<evidence type="ECO:0000256" key="9">
    <source>
        <dbReference type="HAMAP-Rule" id="MF_00082"/>
    </source>
</evidence>
<name>A0A6I3SKK5_HELMO</name>
<keyword evidence="7 9" id="KW-0067">ATP-binding</keyword>
<dbReference type="AlphaFoldDB" id="A0A6I3SKK5"/>
<dbReference type="GO" id="GO:0005524">
    <property type="term" value="F:ATP binding"/>
    <property type="evidence" value="ECO:0007669"/>
    <property type="project" value="UniProtKB-UniRule"/>
</dbReference>
<keyword evidence="6 9" id="KW-0418">Kinase</keyword>
<dbReference type="Gene3D" id="3.40.1160.10">
    <property type="entry name" value="Acetylglutamate kinase-like"/>
    <property type="match status" value="1"/>
</dbReference>
<sequence>MLKALEKAGILVEALPYIKKFNGKTVVIKYGGAAMVNDQLKEAVIMDVILMKFVGIHPVLVHGGGPEINNMLKRLGIQSHFIQGLRVTDEATMEIVEMVLAGKLNKEIVALIQRFGGRAVGLCGKDGGLMQAKKRFELVKNEAGERVPTDIGFVGDVVKINPELVRELSDQGYIPVIAPIGAGEKGEAYNINADTAAGELAQALEADKLVLLTDVEGILKDFHDKSSIISSLQIDEVPNLVESGVIAGGMIPKVQCCVDALQGGVGQTHIIDGRIPHSLLLEVFTDKGVGTMVVK</sequence>
<dbReference type="FunFam" id="3.40.1160.10:FF:000004">
    <property type="entry name" value="Acetylglutamate kinase"/>
    <property type="match status" value="1"/>
</dbReference>
<dbReference type="GO" id="GO:0005737">
    <property type="term" value="C:cytoplasm"/>
    <property type="evidence" value="ECO:0007669"/>
    <property type="project" value="UniProtKB-SubCell"/>
</dbReference>
<protein>
    <recommendedName>
        <fullName evidence="9">Acetylglutamate kinase</fullName>
        <ecNumber evidence="9">2.7.2.8</ecNumber>
    </recommendedName>
    <alternativeName>
        <fullName evidence="9">N-acetyl-L-glutamate 5-phosphotransferase</fullName>
    </alternativeName>
    <alternativeName>
        <fullName evidence="9">NAG kinase</fullName>
        <shortName evidence="9">NAGK</shortName>
    </alternativeName>
</protein>
<evidence type="ECO:0000256" key="5">
    <source>
        <dbReference type="ARBA" id="ARBA00022741"/>
    </source>
</evidence>
<dbReference type="GO" id="GO:0003991">
    <property type="term" value="F:acetylglutamate kinase activity"/>
    <property type="evidence" value="ECO:0007669"/>
    <property type="project" value="UniProtKB-UniRule"/>
</dbReference>
<comment type="subcellular location">
    <subcellularLocation>
        <location evidence="9">Cytoplasm</location>
    </subcellularLocation>
</comment>